<evidence type="ECO:0000313" key="7">
    <source>
        <dbReference type="Proteomes" id="UP001209570"/>
    </source>
</evidence>
<dbReference type="AlphaFoldDB" id="A0AAD5QAR1"/>
<dbReference type="Gene3D" id="3.40.50.150">
    <property type="entry name" value="Vaccinia Virus protein VP39"/>
    <property type="match status" value="1"/>
</dbReference>
<dbReference type="PANTHER" id="PTHR12303:SF6">
    <property type="entry name" value="CARNOSINE N-METHYLTRANSFERASE"/>
    <property type="match status" value="1"/>
</dbReference>
<dbReference type="InterPro" id="IPR029063">
    <property type="entry name" value="SAM-dependent_MTases_sf"/>
</dbReference>
<sequence>MADHQDAEEQAHYESVLLSFREYEAFVMREIFRRKKHLQALPVDMQRRLPSTSTLRNLHHFVNAAHHNQLFLERIVQAQLESGPAVALPEVNAKTPIKSPIRHLSKIKSTLHQFVRDWSEERVLIPGAGLGRLALEIAAKGYAAQGNEFSYQMLFASNFILNWASRADEFEIHPWIHNPSNAMSITDLLRPVSIPDVAPAEILGLDKGNQPDFSMCAGEFLEAYANDRECWDCIVTCFFIDAAPNVIEYIAAFERMLKPGGFWINLGPLLYHWQNGAGEEDARFDQSVELSLEEIKHVMGTYNLKILRESTRECVYTNNLKCMMKTVYNCAFFTAIKESAI</sequence>
<keyword evidence="3" id="KW-0489">Methyltransferase</keyword>
<organism evidence="6 7">
    <name type="scientific">Pythium insidiosum</name>
    <name type="common">Pythiosis disease agent</name>
    <dbReference type="NCBI Taxonomy" id="114742"/>
    <lineage>
        <taxon>Eukaryota</taxon>
        <taxon>Sar</taxon>
        <taxon>Stramenopiles</taxon>
        <taxon>Oomycota</taxon>
        <taxon>Peronosporomycetes</taxon>
        <taxon>Pythiales</taxon>
        <taxon>Pythiaceae</taxon>
        <taxon>Pythium</taxon>
    </lineage>
</organism>
<dbReference type="InterPro" id="IPR012901">
    <property type="entry name" value="CARME"/>
</dbReference>
<gene>
    <name evidence="6" type="ORF">P43SY_002277</name>
</gene>
<name>A0AAD5QAR1_PYTIN</name>
<keyword evidence="4" id="KW-0808">Transferase</keyword>
<evidence type="ECO:0000256" key="4">
    <source>
        <dbReference type="ARBA" id="ARBA00022679"/>
    </source>
</evidence>
<dbReference type="PANTHER" id="PTHR12303">
    <property type="entry name" value="CARNOSINE N-METHYLTRANSFERASE"/>
    <property type="match status" value="1"/>
</dbReference>
<keyword evidence="5" id="KW-0949">S-adenosyl-L-methionine</keyword>
<proteinExistence type="inferred from homology"/>
<comment type="caution">
    <text evidence="6">The sequence shown here is derived from an EMBL/GenBank/DDBJ whole genome shotgun (WGS) entry which is preliminary data.</text>
</comment>
<evidence type="ECO:0000313" key="6">
    <source>
        <dbReference type="EMBL" id="KAJ0409387.1"/>
    </source>
</evidence>
<dbReference type="EMBL" id="JAKCXM010000004">
    <property type="protein sequence ID" value="KAJ0409387.1"/>
    <property type="molecule type" value="Genomic_DNA"/>
</dbReference>
<accession>A0AAD5QAR1</accession>
<evidence type="ECO:0000256" key="3">
    <source>
        <dbReference type="ARBA" id="ARBA00022603"/>
    </source>
</evidence>
<dbReference type="GO" id="GO:0030735">
    <property type="term" value="F:carnosine N-methyltransferase activity"/>
    <property type="evidence" value="ECO:0007669"/>
    <property type="project" value="UniProtKB-EC"/>
</dbReference>
<dbReference type="EC" id="2.1.1.22" evidence="2"/>
<keyword evidence="7" id="KW-1185">Reference proteome</keyword>
<dbReference type="GO" id="GO:0032259">
    <property type="term" value="P:methylation"/>
    <property type="evidence" value="ECO:0007669"/>
    <property type="project" value="UniProtKB-KW"/>
</dbReference>
<evidence type="ECO:0000256" key="1">
    <source>
        <dbReference type="ARBA" id="ARBA00010086"/>
    </source>
</evidence>
<dbReference type="SUPFAM" id="SSF53335">
    <property type="entry name" value="S-adenosyl-L-methionine-dependent methyltransferases"/>
    <property type="match status" value="1"/>
</dbReference>
<comment type="similarity">
    <text evidence="1">Belongs to the carnosine N-methyltransferase family.</text>
</comment>
<dbReference type="SMART" id="SM01296">
    <property type="entry name" value="N2227"/>
    <property type="match status" value="1"/>
</dbReference>
<evidence type="ECO:0000256" key="5">
    <source>
        <dbReference type="ARBA" id="ARBA00022691"/>
    </source>
</evidence>
<protein>
    <recommendedName>
        <fullName evidence="2">carnosine N-methyltransferase</fullName>
        <ecNumber evidence="2">2.1.1.22</ecNumber>
    </recommendedName>
</protein>
<dbReference type="Proteomes" id="UP001209570">
    <property type="component" value="Unassembled WGS sequence"/>
</dbReference>
<reference evidence="6" key="1">
    <citation type="submission" date="2021-12" db="EMBL/GenBank/DDBJ databases">
        <title>Prjna785345.</title>
        <authorList>
            <person name="Rujirawat T."/>
            <person name="Krajaejun T."/>
        </authorList>
    </citation>
    <scope>NUCLEOTIDE SEQUENCE</scope>
    <source>
        <strain evidence="6">Pi057C3</strain>
    </source>
</reference>
<evidence type="ECO:0000256" key="2">
    <source>
        <dbReference type="ARBA" id="ARBA00012003"/>
    </source>
</evidence>
<dbReference type="Pfam" id="PF07942">
    <property type="entry name" value="CARME"/>
    <property type="match status" value="1"/>
</dbReference>